<dbReference type="AlphaFoldDB" id="A0A2T8HSR7"/>
<dbReference type="Proteomes" id="UP000245911">
    <property type="component" value="Unassembled WGS sequence"/>
</dbReference>
<name>A0A2T8HSR7_9RHOB</name>
<dbReference type="OrthoDB" id="7159482at2"/>
<gene>
    <name evidence="1" type="ORF">DDE20_13010</name>
</gene>
<keyword evidence="2" id="KW-1185">Reference proteome</keyword>
<dbReference type="Pfam" id="PF10984">
    <property type="entry name" value="DUF2794"/>
    <property type="match status" value="1"/>
</dbReference>
<dbReference type="InterPro" id="IPR021252">
    <property type="entry name" value="DUF2794"/>
</dbReference>
<protein>
    <submittedName>
        <fullName evidence="1">DUF2794 domain-containing protein</fullName>
    </submittedName>
</protein>
<comment type="caution">
    <text evidence="1">The sequence shown here is derived from an EMBL/GenBank/DDBJ whole genome shotgun (WGS) entry which is preliminary data.</text>
</comment>
<evidence type="ECO:0000313" key="1">
    <source>
        <dbReference type="EMBL" id="PVH28484.1"/>
    </source>
</evidence>
<reference evidence="1 2" key="1">
    <citation type="submission" date="2018-04" db="EMBL/GenBank/DDBJ databases">
        <title>Pararhodobacter oceanense sp. nov., isolated from marine intertidal sediment.</title>
        <authorList>
            <person name="Wang X.-L."/>
            <person name="Du Z.-J."/>
        </authorList>
    </citation>
    <scope>NUCLEOTIDE SEQUENCE [LARGE SCALE GENOMIC DNA]</scope>
    <source>
        <strain evidence="1 2">AM505</strain>
    </source>
</reference>
<organism evidence="1 2">
    <name type="scientific">Pararhodobacter oceanensis</name>
    <dbReference type="NCBI Taxonomy" id="2172121"/>
    <lineage>
        <taxon>Bacteria</taxon>
        <taxon>Pseudomonadati</taxon>
        <taxon>Pseudomonadota</taxon>
        <taxon>Alphaproteobacteria</taxon>
        <taxon>Rhodobacterales</taxon>
        <taxon>Paracoccaceae</taxon>
        <taxon>Pararhodobacter</taxon>
    </lineage>
</organism>
<accession>A0A2T8HSR7</accession>
<dbReference type="EMBL" id="QDKM01000005">
    <property type="protein sequence ID" value="PVH28484.1"/>
    <property type="molecule type" value="Genomic_DNA"/>
</dbReference>
<evidence type="ECO:0000313" key="2">
    <source>
        <dbReference type="Proteomes" id="UP000245911"/>
    </source>
</evidence>
<proteinExistence type="predicted"/>
<sequence>MTLHSLRPHPAPMPEQTSFDRHELGEILRLYGRFVAAGIWRDYGISCLRERAVFSVFRHAAETPRYRIEKIPALRHKQGLYALFGPAGQLVKRGSTLRSVMAPLERKLLRALD</sequence>